<dbReference type="Gene3D" id="3.40.50.11900">
    <property type="match status" value="1"/>
</dbReference>
<keyword evidence="3" id="KW-1185">Reference proteome</keyword>
<dbReference type="AlphaFoldDB" id="Q7M9R3"/>
<dbReference type="KEGG" id="wsu:WS0739"/>
<dbReference type="NCBIfam" id="NF040772">
    <property type="entry name" value="double_cubane"/>
    <property type="match status" value="1"/>
</dbReference>
<accession>Q7M9R3</accession>
<evidence type="ECO:0000256" key="1">
    <source>
        <dbReference type="ARBA" id="ARBA00005806"/>
    </source>
</evidence>
<dbReference type="Gene3D" id="1.20.1270.370">
    <property type="match status" value="1"/>
</dbReference>
<comment type="similarity">
    <text evidence="1">Belongs to the FldB/FldC dehydratase alpha/beta subunit family.</text>
</comment>
<evidence type="ECO:0000313" key="2">
    <source>
        <dbReference type="EMBL" id="CAE09858.1"/>
    </source>
</evidence>
<dbReference type="HOGENOM" id="CLU_053697_1_1_7"/>
<evidence type="ECO:0000313" key="3">
    <source>
        <dbReference type="Proteomes" id="UP000000422"/>
    </source>
</evidence>
<dbReference type="Gene3D" id="3.40.50.11890">
    <property type="match status" value="1"/>
</dbReference>
<reference evidence="2 3" key="1">
    <citation type="journal article" date="2003" name="Proc. Natl. Acad. Sci. U.S.A.">
        <title>Complete genome sequence and analysis of Wolinella succinogenes.</title>
        <authorList>
            <person name="Baar C."/>
            <person name="Eppinger M."/>
            <person name="Raddatz G."/>
            <person name="Simon JM."/>
            <person name="Lanz C."/>
            <person name="Klimmek O."/>
            <person name="Nandakumar R."/>
            <person name="Gross R."/>
            <person name="Rosinus A."/>
            <person name="Keller H."/>
            <person name="Jagtap P."/>
            <person name="Linke B."/>
            <person name="Meyer F."/>
            <person name="Lederer H."/>
            <person name="Schuster S.C."/>
        </authorList>
    </citation>
    <scope>NUCLEOTIDE SEQUENCE [LARGE SCALE GENOMIC DNA]</scope>
    <source>
        <strain evidence="3">ATCC 29543 / DSM 1740 / CCUG 13145 / JCM 31913 / LMG 7466 / NCTC 11488 / FDC 602W</strain>
    </source>
</reference>
<dbReference type="InterPro" id="IPR047678">
    <property type="entry name" value="YjiM-like"/>
</dbReference>
<dbReference type="Proteomes" id="UP000000422">
    <property type="component" value="Chromosome"/>
</dbReference>
<dbReference type="RefSeq" id="WP_011138656.1">
    <property type="nucleotide sequence ID" value="NC_005090.1"/>
</dbReference>
<proteinExistence type="inferred from homology"/>
<dbReference type="PANTHER" id="PTHR30548">
    <property type="entry name" value="2-HYDROXYGLUTARYL-COA DEHYDRATASE, D-COMPONENT-RELATED"/>
    <property type="match status" value="1"/>
</dbReference>
<dbReference type="eggNOG" id="COG1775">
    <property type="taxonomic scope" value="Bacteria"/>
</dbReference>
<dbReference type="EMBL" id="BX571659">
    <property type="protein sequence ID" value="CAE09858.1"/>
    <property type="molecule type" value="Genomic_DNA"/>
</dbReference>
<dbReference type="Pfam" id="PF06050">
    <property type="entry name" value="HGD-D"/>
    <property type="match status" value="1"/>
</dbReference>
<organism evidence="3">
    <name type="scientific">Wolinella succinogenes (strain ATCC 29543 / DSM 1740 / CCUG 13145 / JCM 31913 / LMG 7466 / NCTC 11488 / FDC 602W)</name>
    <name type="common">Vibrio succinogenes</name>
    <dbReference type="NCBI Taxonomy" id="273121"/>
    <lineage>
        <taxon>Bacteria</taxon>
        <taxon>Pseudomonadati</taxon>
        <taxon>Campylobacterota</taxon>
        <taxon>Epsilonproteobacteria</taxon>
        <taxon>Campylobacterales</taxon>
        <taxon>Helicobacteraceae</taxon>
        <taxon>Wolinella</taxon>
    </lineage>
</organism>
<protein>
    <submittedName>
        <fullName evidence="2">ORF7 PROTEIN</fullName>
    </submittedName>
</protein>
<dbReference type="PANTHER" id="PTHR30548:SF1">
    <property type="entry name" value="DEHYDRATASE SUBUNIT MJ0007-RELATED"/>
    <property type="match status" value="1"/>
</dbReference>
<gene>
    <name evidence="2" type="ordered locus">WS0739</name>
</gene>
<dbReference type="InterPro" id="IPR010327">
    <property type="entry name" value="FldB/FldC_alpha/beta"/>
</dbReference>
<dbReference type="STRING" id="273121.WS0739"/>
<sequence length="434" mass="49181">MSQYEAYYPLWEKLNIDAAKLEGALGAAQKRHADLFLTQADRPKAMGYFDDLWGNLQTGRIAELDKLKSEGKPLVGTFCIFVPEESVTAAGGACYGLCSGSPASIPEAEKELPRNICPLIKSAHGFKLLRVCGYTQSSDFIYGETTCEAKKKTWEILAKHHPVHVMHIPQKKDEKSMRLWREEVEEFQEHIEEVVGRKLSFEEHKKGVEIINAKRKALRRLDALRGMHGDIMPISGLDSLLVMQLSFIDEPVRFTEALNTLCDELEERINAQKSVFEKETTRLMILGTPFAAPNWKLHQIVESSGGAIVNEESCIGHRYFKDDVNLEGVTTNEELTARMMERYKNIDCACFTPNEARIEKIVKMHKERQTDGVIYYTLSFCHTYNVESHLVAEAMKKEGIPFLAIESDYSPEDAGQIKTRVEAFIESIRLKRGA</sequence>
<name>Q7M9R3_WOLSU</name>